<dbReference type="InterPro" id="IPR028082">
    <property type="entry name" value="Peripla_BP_I"/>
</dbReference>
<comment type="similarity">
    <text evidence="1">Belongs to the leucine-binding protein family.</text>
</comment>
<gene>
    <name evidence="5" type="ORF">C8N34_105236</name>
</gene>
<proteinExistence type="inferred from homology"/>
<dbReference type="Proteomes" id="UP000244224">
    <property type="component" value="Unassembled WGS sequence"/>
</dbReference>
<dbReference type="EMBL" id="QBKP01000005">
    <property type="protein sequence ID" value="PTX50591.1"/>
    <property type="molecule type" value="Genomic_DNA"/>
</dbReference>
<feature type="signal peptide" evidence="3">
    <location>
        <begin position="1"/>
        <end position="23"/>
    </location>
</feature>
<dbReference type="AlphaFoldDB" id="A0A2T6B3G0"/>
<evidence type="ECO:0000256" key="2">
    <source>
        <dbReference type="ARBA" id="ARBA00022729"/>
    </source>
</evidence>
<dbReference type="OrthoDB" id="9803275at2"/>
<evidence type="ECO:0000313" key="5">
    <source>
        <dbReference type="EMBL" id="PTX50591.1"/>
    </source>
</evidence>
<keyword evidence="6" id="KW-1185">Reference proteome</keyword>
<feature type="chain" id="PRO_5015611927" evidence="3">
    <location>
        <begin position="24"/>
        <end position="393"/>
    </location>
</feature>
<dbReference type="PANTHER" id="PTHR47151">
    <property type="entry name" value="LEU/ILE/VAL-BINDING ABC TRANSPORTER SUBUNIT"/>
    <property type="match status" value="1"/>
</dbReference>
<dbReference type="RefSeq" id="WP_108128796.1">
    <property type="nucleotide sequence ID" value="NZ_QBKP01000005.1"/>
</dbReference>
<comment type="caution">
    <text evidence="5">The sequence shown here is derived from an EMBL/GenBank/DDBJ whole genome shotgun (WGS) entry which is preliminary data.</text>
</comment>
<keyword evidence="2 3" id="KW-0732">Signal</keyword>
<protein>
    <submittedName>
        <fullName evidence="5">Branched-chain amino acid transport system substrate-binding protein</fullName>
    </submittedName>
</protein>
<evidence type="ECO:0000256" key="3">
    <source>
        <dbReference type="SAM" id="SignalP"/>
    </source>
</evidence>
<dbReference type="SUPFAM" id="SSF53822">
    <property type="entry name" value="Periplasmic binding protein-like I"/>
    <property type="match status" value="1"/>
</dbReference>
<dbReference type="PANTHER" id="PTHR47151:SF2">
    <property type="entry name" value="AMINO ACID BINDING PROTEIN"/>
    <property type="match status" value="1"/>
</dbReference>
<dbReference type="Gene3D" id="3.40.50.2300">
    <property type="match status" value="2"/>
</dbReference>
<accession>A0A2T6B3G0</accession>
<reference evidence="5 6" key="1">
    <citation type="submission" date="2018-04" db="EMBL/GenBank/DDBJ databases">
        <title>Genomic Encyclopedia of Archaeal and Bacterial Type Strains, Phase II (KMG-II): from individual species to whole genera.</title>
        <authorList>
            <person name="Goeker M."/>
        </authorList>
    </citation>
    <scope>NUCLEOTIDE SEQUENCE [LARGE SCALE GENOMIC DNA]</scope>
    <source>
        <strain evidence="5 6">DSM 21823</strain>
    </source>
</reference>
<feature type="domain" description="Leucine-binding protein" evidence="4">
    <location>
        <begin position="27"/>
        <end position="375"/>
    </location>
</feature>
<evidence type="ECO:0000259" key="4">
    <source>
        <dbReference type="Pfam" id="PF13458"/>
    </source>
</evidence>
<dbReference type="Pfam" id="PF13458">
    <property type="entry name" value="Peripla_BP_6"/>
    <property type="match status" value="1"/>
</dbReference>
<organism evidence="5 6">
    <name type="scientific">Gemmobacter caeni</name>
    <dbReference type="NCBI Taxonomy" id="589035"/>
    <lineage>
        <taxon>Bacteria</taxon>
        <taxon>Pseudomonadati</taxon>
        <taxon>Pseudomonadota</taxon>
        <taxon>Alphaproteobacteria</taxon>
        <taxon>Rhodobacterales</taxon>
        <taxon>Paracoccaceae</taxon>
        <taxon>Gemmobacter</taxon>
    </lineage>
</organism>
<evidence type="ECO:0000313" key="6">
    <source>
        <dbReference type="Proteomes" id="UP000244224"/>
    </source>
</evidence>
<dbReference type="InterPro" id="IPR028081">
    <property type="entry name" value="Leu-bd"/>
</dbReference>
<sequence>MKHMLLTACSAALSLCLALPVQADDTPIVIGVASGQTGTLEPWDKGAARGAELAVDDINAAGGLLGRPVELVIRDTKSDPSLGPTAALEVLDAGSEMVLVACDYDFGAPAALTAISQGKIAMSSCAADAKFGVQGVGPLAYTQALATNGQGALLAEFAAEQPGWDKVYIMQDTAIEYTKSLCANFRKRWVDLKGEDSILGEDTWNGLNDNAIAGQISRIKSDGADANFIVWCGFTNNGAMMRQLRSAGVDLPVLASESMDGSHWIEAVPDLSDFYIAVYASIWGNDPDPKIAAFMTRFQEKFGEPARMGHVVTGYTAVEAWARAVEKVGSLDTTAIQTALDGFTGEPLLTGPSTYTPDLHINLTSPMLMMKVTNGKYEPIGRRAAEKVSPPEF</sequence>
<name>A0A2T6B3G0_9RHOB</name>
<evidence type="ECO:0000256" key="1">
    <source>
        <dbReference type="ARBA" id="ARBA00010062"/>
    </source>
</evidence>